<evidence type="ECO:0000313" key="2">
    <source>
        <dbReference type="EMBL" id="CAB5240458.1"/>
    </source>
</evidence>
<protein>
    <submittedName>
        <fullName evidence="2">Unannotated protein</fullName>
    </submittedName>
</protein>
<feature type="domain" description="Glycosyltransferase 2-like" evidence="1">
    <location>
        <begin position="23"/>
        <end position="189"/>
    </location>
</feature>
<dbReference type="GO" id="GO:0016758">
    <property type="term" value="F:hexosyltransferase activity"/>
    <property type="evidence" value="ECO:0007669"/>
    <property type="project" value="UniProtKB-ARBA"/>
</dbReference>
<dbReference type="PANTHER" id="PTHR22916:SF3">
    <property type="entry name" value="UDP-GLCNAC:BETAGAL BETA-1,3-N-ACETYLGLUCOSAMINYLTRANSFERASE-LIKE PROTEIN 1"/>
    <property type="match status" value="1"/>
</dbReference>
<accession>A0A6J7XVK4</accession>
<proteinExistence type="predicted"/>
<dbReference type="InterPro" id="IPR001173">
    <property type="entry name" value="Glyco_trans_2-like"/>
</dbReference>
<gene>
    <name evidence="2" type="ORF">UFOPK3554_00856</name>
</gene>
<evidence type="ECO:0000259" key="1">
    <source>
        <dbReference type="Pfam" id="PF00535"/>
    </source>
</evidence>
<reference evidence="2" key="1">
    <citation type="submission" date="2020-05" db="EMBL/GenBank/DDBJ databases">
        <authorList>
            <person name="Chiriac C."/>
            <person name="Salcher M."/>
            <person name="Ghai R."/>
            <person name="Kavagutti S V."/>
        </authorList>
    </citation>
    <scope>NUCLEOTIDE SEQUENCE</scope>
</reference>
<dbReference type="Pfam" id="PF00535">
    <property type="entry name" value="Glycos_transf_2"/>
    <property type="match status" value="1"/>
</dbReference>
<name>A0A6J7XVK4_9ZZZZ</name>
<dbReference type="InterPro" id="IPR029044">
    <property type="entry name" value="Nucleotide-diphossugar_trans"/>
</dbReference>
<dbReference type="PANTHER" id="PTHR22916">
    <property type="entry name" value="GLYCOSYLTRANSFERASE"/>
    <property type="match status" value="1"/>
</dbReference>
<dbReference type="AlphaFoldDB" id="A0A6J7XVK4"/>
<dbReference type="Gene3D" id="3.90.550.10">
    <property type="entry name" value="Spore Coat Polysaccharide Biosynthesis Protein SpsA, Chain A"/>
    <property type="match status" value="1"/>
</dbReference>
<sequence>MKFLLDFENAELWGSTDTNVQVCVLVNTFNHEKYIEQCLNSIVTQNVNFSFKVIVHDDNSNDSTRDILLTFYKAYPDIFLLILERENQWEKGISNLAMLLPWIESEYVALCEGDDYWNSNDKLQVQQELLSSNRDISLSCHAVEILNEREDENYALGLRNALANFPIQDPELTLGRGNFIMTCSVMLRNNIIERSYLAGIHSLLPVDWLIFAALAEGGRINYSPNVMATYRIHESSAWSSEDPGIRLARSVQTHWYLAGGLRGSVGEEARVFLRQRTNKPRSRFRWLRKYLQSF</sequence>
<organism evidence="2">
    <name type="scientific">freshwater metagenome</name>
    <dbReference type="NCBI Taxonomy" id="449393"/>
    <lineage>
        <taxon>unclassified sequences</taxon>
        <taxon>metagenomes</taxon>
        <taxon>ecological metagenomes</taxon>
    </lineage>
</organism>
<dbReference type="EMBL" id="CAFBSG010000011">
    <property type="protein sequence ID" value="CAB5240458.1"/>
    <property type="molecule type" value="Genomic_DNA"/>
</dbReference>
<dbReference type="SUPFAM" id="SSF53448">
    <property type="entry name" value="Nucleotide-diphospho-sugar transferases"/>
    <property type="match status" value="1"/>
</dbReference>